<evidence type="ECO:0008006" key="4">
    <source>
        <dbReference type="Google" id="ProtNLM"/>
    </source>
</evidence>
<feature type="region of interest" description="Disordered" evidence="1">
    <location>
        <begin position="1"/>
        <end position="23"/>
    </location>
</feature>
<evidence type="ECO:0000313" key="2">
    <source>
        <dbReference type="EMBL" id="OUE04511.1"/>
    </source>
</evidence>
<reference evidence="2 3" key="1">
    <citation type="submission" date="2016-08" db="EMBL/GenBank/DDBJ databases">
        <title>Genome sequence of Clavibacter michiganensis subsp. michiganensis strain CASJ007.</title>
        <authorList>
            <person name="Thapa S.P."/>
            <person name="Coaker G."/>
        </authorList>
    </citation>
    <scope>NUCLEOTIDE SEQUENCE [LARGE SCALE GENOMIC DNA]</scope>
    <source>
        <strain evidence="2">CASJ007</strain>
    </source>
</reference>
<evidence type="ECO:0000256" key="1">
    <source>
        <dbReference type="SAM" id="MobiDB-lite"/>
    </source>
</evidence>
<proteinExistence type="predicted"/>
<organism evidence="2 3">
    <name type="scientific">Clavibacter michiganensis subsp. michiganensis</name>
    <dbReference type="NCBI Taxonomy" id="33013"/>
    <lineage>
        <taxon>Bacteria</taxon>
        <taxon>Bacillati</taxon>
        <taxon>Actinomycetota</taxon>
        <taxon>Actinomycetes</taxon>
        <taxon>Micrococcales</taxon>
        <taxon>Microbacteriaceae</taxon>
        <taxon>Clavibacter</taxon>
    </lineage>
</organism>
<protein>
    <recommendedName>
        <fullName evidence="4">Ribbon-helix-helix protein CopG domain-containing protein</fullName>
    </recommendedName>
</protein>
<evidence type="ECO:0000313" key="3">
    <source>
        <dbReference type="Proteomes" id="UP000195062"/>
    </source>
</evidence>
<dbReference type="EMBL" id="MDHH01000001">
    <property type="protein sequence ID" value="OUE04511.1"/>
    <property type="molecule type" value="Genomic_DNA"/>
</dbReference>
<name>A0A1Y3FH77_CLAMM</name>
<dbReference type="AlphaFoldDB" id="A0A1Y3FH77"/>
<gene>
    <name evidence="2" type="ORF">CMMCAS07_06165</name>
</gene>
<dbReference type="RefSeq" id="WP_011931266.1">
    <property type="nucleotide sequence ID" value="NZ_CP033724.1"/>
</dbReference>
<sequence>MTDYNDLAARAERGELTPIPGTDLHGAAAANAGRAMLMDATGTDTLDDAMAVALGRPRFDAEEPAGPMWKVRATKALDEQVEALAKRQGHNNKSRIIREATAAYIRAS</sequence>
<dbReference type="Proteomes" id="UP000195062">
    <property type="component" value="Unassembled WGS sequence"/>
</dbReference>
<comment type="caution">
    <text evidence="2">The sequence shown here is derived from an EMBL/GenBank/DDBJ whole genome shotgun (WGS) entry which is preliminary data.</text>
</comment>
<dbReference type="GeneID" id="92949056"/>
<dbReference type="OMA" id="MWKVRAT"/>
<accession>A0A1Y3FH77</accession>
<dbReference type="GO" id="GO:0006355">
    <property type="term" value="P:regulation of DNA-templated transcription"/>
    <property type="evidence" value="ECO:0007669"/>
    <property type="project" value="InterPro"/>
</dbReference>
<keyword evidence="3" id="KW-1185">Reference proteome</keyword>